<proteinExistence type="predicted"/>
<keyword evidence="2" id="KW-0472">Membrane</keyword>
<keyword evidence="2" id="KW-1133">Transmembrane helix</keyword>
<accession>A0A3A3YV10</accession>
<dbReference type="InterPro" id="IPR021454">
    <property type="entry name" value="DUF3105"/>
</dbReference>
<dbReference type="Proteomes" id="UP000265614">
    <property type="component" value="Unassembled WGS sequence"/>
</dbReference>
<evidence type="ECO:0000256" key="2">
    <source>
        <dbReference type="SAM" id="Phobius"/>
    </source>
</evidence>
<evidence type="ECO:0000313" key="3">
    <source>
        <dbReference type="EMBL" id="RJK95371.1"/>
    </source>
</evidence>
<keyword evidence="4" id="KW-1185">Reference proteome</keyword>
<organism evidence="3 4">
    <name type="scientific">Vallicoccus soli</name>
    <dbReference type="NCBI Taxonomy" id="2339232"/>
    <lineage>
        <taxon>Bacteria</taxon>
        <taxon>Bacillati</taxon>
        <taxon>Actinomycetota</taxon>
        <taxon>Actinomycetes</taxon>
        <taxon>Motilibacterales</taxon>
        <taxon>Vallicoccaceae</taxon>
        <taxon>Vallicoccus</taxon>
    </lineage>
</organism>
<evidence type="ECO:0000256" key="1">
    <source>
        <dbReference type="SAM" id="MobiDB-lite"/>
    </source>
</evidence>
<dbReference type="EMBL" id="QZEZ01000005">
    <property type="protein sequence ID" value="RJK95371.1"/>
    <property type="molecule type" value="Genomic_DNA"/>
</dbReference>
<dbReference type="Pfam" id="PF11303">
    <property type="entry name" value="DUF3105"/>
    <property type="match status" value="1"/>
</dbReference>
<dbReference type="AlphaFoldDB" id="A0A3A3YV10"/>
<dbReference type="RefSeq" id="WP_119950724.1">
    <property type="nucleotide sequence ID" value="NZ_QZEZ01000005.1"/>
</dbReference>
<dbReference type="OrthoDB" id="9809840at2"/>
<gene>
    <name evidence="3" type="ORF">D5H78_11955</name>
</gene>
<sequence length="239" mass="25730">MANKRNNGEQRDRRATLEAMRREQKSSERRKNLMVVGGAGVLGLGLIAAVGIPTYLDYRDDPANRAVASYGVDAAAASCDEPVIEPATGVQEHVADGTTVTYGANPPAFGAHYAVPATFERSFYTPEDRPPVEQLVHNLEHGYTVLWYDPELAEADRSALSDLASSVREKMSDQVAGTKFIVAPWDAGTAEVAEGKRYVLAHWGAQQGARQACGDLSGAVVEDFVEAHPYTDSPEPNGI</sequence>
<name>A0A3A3YV10_9ACTN</name>
<keyword evidence="2" id="KW-0812">Transmembrane</keyword>
<reference evidence="3 4" key="1">
    <citation type="submission" date="2018-09" db="EMBL/GenBank/DDBJ databases">
        <title>YIM 75000 draft genome.</title>
        <authorList>
            <person name="Tang S."/>
            <person name="Feng Y."/>
        </authorList>
    </citation>
    <scope>NUCLEOTIDE SEQUENCE [LARGE SCALE GENOMIC DNA]</scope>
    <source>
        <strain evidence="3 4">YIM 75000</strain>
    </source>
</reference>
<protein>
    <submittedName>
        <fullName evidence="3">DUF3105 domain-containing protein</fullName>
    </submittedName>
</protein>
<evidence type="ECO:0000313" key="4">
    <source>
        <dbReference type="Proteomes" id="UP000265614"/>
    </source>
</evidence>
<comment type="caution">
    <text evidence="3">The sequence shown here is derived from an EMBL/GenBank/DDBJ whole genome shotgun (WGS) entry which is preliminary data.</text>
</comment>
<feature type="region of interest" description="Disordered" evidence="1">
    <location>
        <begin position="1"/>
        <end position="29"/>
    </location>
</feature>
<feature type="transmembrane region" description="Helical" evidence="2">
    <location>
        <begin position="32"/>
        <end position="56"/>
    </location>
</feature>